<dbReference type="PANTHER" id="PTHR33143">
    <property type="entry name" value="F16F4.1 PROTEIN-RELATED"/>
    <property type="match status" value="1"/>
</dbReference>
<reference evidence="3 4" key="1">
    <citation type="submission" date="2023-10" db="EMBL/GenBank/DDBJ databases">
        <title>Chromosome-scale genome assembly provides insights into flower coloration mechanisms of Canna indica.</title>
        <authorList>
            <person name="Li C."/>
        </authorList>
    </citation>
    <scope>NUCLEOTIDE SEQUENCE [LARGE SCALE GENOMIC DNA]</scope>
    <source>
        <tissue evidence="3">Flower</tissue>
    </source>
</reference>
<feature type="region of interest" description="Disordered" evidence="1">
    <location>
        <begin position="28"/>
        <end position="54"/>
    </location>
</feature>
<dbReference type="Pfam" id="PF05678">
    <property type="entry name" value="VQ"/>
    <property type="match status" value="1"/>
</dbReference>
<protein>
    <recommendedName>
        <fullName evidence="2">VQ domain-containing protein</fullName>
    </recommendedName>
</protein>
<evidence type="ECO:0000259" key="2">
    <source>
        <dbReference type="Pfam" id="PF05678"/>
    </source>
</evidence>
<dbReference type="EMBL" id="CP136892">
    <property type="protein sequence ID" value="WOL02841.1"/>
    <property type="molecule type" value="Genomic_DNA"/>
</dbReference>
<feature type="domain" description="VQ" evidence="2">
    <location>
        <begin position="60"/>
        <end position="81"/>
    </location>
</feature>
<evidence type="ECO:0000313" key="4">
    <source>
        <dbReference type="Proteomes" id="UP001327560"/>
    </source>
</evidence>
<keyword evidence="4" id="KW-1185">Reference proteome</keyword>
<evidence type="ECO:0000313" key="3">
    <source>
        <dbReference type="EMBL" id="WOL02841.1"/>
    </source>
</evidence>
<dbReference type="GO" id="GO:0005634">
    <property type="term" value="C:nucleus"/>
    <property type="evidence" value="ECO:0007669"/>
    <property type="project" value="TreeGrafter"/>
</dbReference>
<dbReference type="InterPro" id="IPR039607">
    <property type="entry name" value="VQ_8/17/18/20/21/25"/>
</dbReference>
<organism evidence="3 4">
    <name type="scientific">Canna indica</name>
    <name type="common">Indian-shot</name>
    <dbReference type="NCBI Taxonomy" id="4628"/>
    <lineage>
        <taxon>Eukaryota</taxon>
        <taxon>Viridiplantae</taxon>
        <taxon>Streptophyta</taxon>
        <taxon>Embryophyta</taxon>
        <taxon>Tracheophyta</taxon>
        <taxon>Spermatophyta</taxon>
        <taxon>Magnoliopsida</taxon>
        <taxon>Liliopsida</taxon>
        <taxon>Zingiberales</taxon>
        <taxon>Cannaceae</taxon>
        <taxon>Canna</taxon>
    </lineage>
</organism>
<feature type="compositionally biased region" description="Low complexity" evidence="1">
    <location>
        <begin position="34"/>
        <end position="44"/>
    </location>
</feature>
<dbReference type="InterPro" id="IPR008889">
    <property type="entry name" value="VQ"/>
</dbReference>
<proteinExistence type="predicted"/>
<name>A0AAQ3Q8A3_9LILI</name>
<evidence type="ECO:0000256" key="1">
    <source>
        <dbReference type="SAM" id="MobiDB-lite"/>
    </source>
</evidence>
<dbReference type="Proteomes" id="UP001327560">
    <property type="component" value="Chromosome 3"/>
</dbReference>
<accession>A0AAQ3Q8A3</accession>
<sequence length="218" mass="24044">MPPLREALDEARQGASCTERLKVYKKSRHVGCKSSLSPSRSTSSLQAATPQRHPVITYAPAPKVVQTSPSDFMGLVQKLTGPLPSGAGDPRPNSRGVESIKTLKRVSSEPVMFQNAKLWTSKNDQECARKSNNNLHGSESSSSLHNLWMKIDEGVWRETEEFHGDDQDSSCFLPIFDGAINNCFEPPNNSVLLLENKQQQDSACSLPSVEFYIHSSVN</sequence>
<dbReference type="AlphaFoldDB" id="A0AAQ3Q8A3"/>
<dbReference type="PANTHER" id="PTHR33143:SF63">
    <property type="entry name" value="F16F4.1 PROTEIN"/>
    <property type="match status" value="1"/>
</dbReference>
<gene>
    <name evidence="3" type="ORF">Cni_G11560</name>
</gene>